<evidence type="ECO:0000313" key="2">
    <source>
        <dbReference type="Proteomes" id="UP000279833"/>
    </source>
</evidence>
<name>A0A183KEX2_9TREM</name>
<dbReference type="Proteomes" id="UP000279833">
    <property type="component" value="Unassembled WGS sequence"/>
</dbReference>
<dbReference type="EMBL" id="UZAK01035981">
    <property type="protein sequence ID" value="VDP53213.1"/>
    <property type="molecule type" value="Genomic_DNA"/>
</dbReference>
<proteinExistence type="predicted"/>
<keyword evidence="2" id="KW-1185">Reference proteome</keyword>
<organism evidence="3">
    <name type="scientific">Schistosoma curassoni</name>
    <dbReference type="NCBI Taxonomy" id="6186"/>
    <lineage>
        <taxon>Eukaryota</taxon>
        <taxon>Metazoa</taxon>
        <taxon>Spiralia</taxon>
        <taxon>Lophotrochozoa</taxon>
        <taxon>Platyhelminthes</taxon>
        <taxon>Trematoda</taxon>
        <taxon>Digenea</taxon>
        <taxon>Strigeidida</taxon>
        <taxon>Schistosomatoidea</taxon>
        <taxon>Schistosomatidae</taxon>
        <taxon>Schistosoma</taxon>
    </lineage>
</organism>
<dbReference type="WBParaSite" id="SCUD_0001356901-mRNA-1">
    <property type="protein sequence ID" value="SCUD_0001356901-mRNA-1"/>
    <property type="gene ID" value="SCUD_0001356901"/>
</dbReference>
<reference evidence="1 2" key="2">
    <citation type="submission" date="2018-11" db="EMBL/GenBank/DDBJ databases">
        <authorList>
            <consortium name="Pathogen Informatics"/>
        </authorList>
    </citation>
    <scope>NUCLEOTIDE SEQUENCE [LARGE SCALE GENOMIC DNA]</scope>
    <source>
        <strain evidence="1">Dakar</strain>
        <strain evidence="2">Dakar, Senegal</strain>
    </source>
</reference>
<accession>A0A183KEX2</accession>
<evidence type="ECO:0000313" key="1">
    <source>
        <dbReference type="EMBL" id="VDP53213.1"/>
    </source>
</evidence>
<sequence>MADIGNPENTHYRVPSRRHELRLPAELQVLFEAQDHAPYIRDLRSRLDDEYRLVKNNLQNASIHQKDVYDRQTNGPAYGPGDPVWLHRPVAPPGTCSKFHQPWHGPYAIVLVQSPTTFALRNLQ</sequence>
<dbReference type="AlphaFoldDB" id="A0A183KEX2"/>
<evidence type="ECO:0000313" key="3">
    <source>
        <dbReference type="WBParaSite" id="SCUD_0001356901-mRNA-1"/>
    </source>
</evidence>
<gene>
    <name evidence="1" type="ORF">SCUD_LOCUS13566</name>
</gene>
<protein>
    <submittedName>
        <fullName evidence="1 3">Uncharacterized protein</fullName>
    </submittedName>
</protein>
<reference evidence="3" key="1">
    <citation type="submission" date="2016-06" db="UniProtKB">
        <authorList>
            <consortium name="WormBaseParasite"/>
        </authorList>
    </citation>
    <scope>IDENTIFICATION</scope>
</reference>
<dbReference type="STRING" id="6186.A0A183KEX2"/>